<feature type="non-terminal residue" evidence="1">
    <location>
        <position position="1"/>
    </location>
</feature>
<reference evidence="1 2" key="1">
    <citation type="submission" date="2018-04" db="EMBL/GenBank/DDBJ databases">
        <title>Novel Campyloabacter and Helicobacter Species and Strains.</title>
        <authorList>
            <person name="Mannion A.J."/>
            <person name="Shen Z."/>
            <person name="Fox J.G."/>
        </authorList>
    </citation>
    <scope>NUCLEOTIDE SEQUENCE [LARGE SCALE GENOMIC DNA]</scope>
    <source>
        <strain evidence="1 2">MIT 17-337</strain>
    </source>
</reference>
<evidence type="ECO:0000313" key="1">
    <source>
        <dbReference type="EMBL" id="RDU58789.1"/>
    </source>
</evidence>
<dbReference type="AlphaFoldDB" id="A0A3D8I0X2"/>
<keyword evidence="2" id="KW-1185">Reference proteome</keyword>
<protein>
    <submittedName>
        <fullName evidence="1">Uncharacterized protein</fullName>
    </submittedName>
</protein>
<dbReference type="Proteomes" id="UP000256379">
    <property type="component" value="Unassembled WGS sequence"/>
</dbReference>
<evidence type="ECO:0000313" key="2">
    <source>
        <dbReference type="Proteomes" id="UP000256379"/>
    </source>
</evidence>
<gene>
    <name evidence="1" type="ORF">CQA53_11880</name>
</gene>
<dbReference type="EMBL" id="NXLQ01000192">
    <property type="protein sequence ID" value="RDU58789.1"/>
    <property type="molecule type" value="Genomic_DNA"/>
</dbReference>
<dbReference type="RefSeq" id="WP_181882487.1">
    <property type="nucleotide sequence ID" value="NZ_NXLQ01000192.1"/>
</dbReference>
<proteinExistence type="predicted"/>
<name>A0A3D8I0X2_9HELI</name>
<sequence length="106" mass="12597">TKLKTTQDKDNQSFAQNNKKENFITMEGNAKGGVRFNRDFLIQLKRVAEWNYRVYEEKEVLPQIQNEEERIEELSTKDSSPDEWLGGNLIYNKYFIPTKIDIHKEL</sequence>
<comment type="caution">
    <text evidence="1">The sequence shown here is derived from an EMBL/GenBank/DDBJ whole genome shotgun (WGS) entry which is preliminary data.</text>
</comment>
<organism evidence="1 2">
    <name type="scientific">Helicobacter didelphidarum</name>
    <dbReference type="NCBI Taxonomy" id="2040648"/>
    <lineage>
        <taxon>Bacteria</taxon>
        <taxon>Pseudomonadati</taxon>
        <taxon>Campylobacterota</taxon>
        <taxon>Epsilonproteobacteria</taxon>
        <taxon>Campylobacterales</taxon>
        <taxon>Helicobacteraceae</taxon>
        <taxon>Helicobacter</taxon>
    </lineage>
</organism>
<accession>A0A3D8I0X2</accession>